<evidence type="ECO:0000259" key="1">
    <source>
        <dbReference type="PROSITE" id="PS50943"/>
    </source>
</evidence>
<dbReference type="Proteomes" id="UP000297998">
    <property type="component" value="Unassembled WGS sequence"/>
</dbReference>
<dbReference type="InterPro" id="IPR001387">
    <property type="entry name" value="Cro/C1-type_HTH"/>
</dbReference>
<evidence type="ECO:0000313" key="2">
    <source>
        <dbReference type="EMBL" id="TGN29503.1"/>
    </source>
</evidence>
<dbReference type="CDD" id="cd00093">
    <property type="entry name" value="HTH_XRE"/>
    <property type="match status" value="1"/>
</dbReference>
<dbReference type="InterPro" id="IPR010982">
    <property type="entry name" value="Lambda_DNA-bd_dom_sf"/>
</dbReference>
<dbReference type="PROSITE" id="PS50943">
    <property type="entry name" value="HTH_CROC1"/>
    <property type="match status" value="1"/>
</dbReference>
<dbReference type="GO" id="GO:0003677">
    <property type="term" value="F:DNA binding"/>
    <property type="evidence" value="ECO:0007669"/>
    <property type="project" value="InterPro"/>
</dbReference>
<gene>
    <name evidence="2" type="ORF">E4J94_02005</name>
</gene>
<dbReference type="RefSeq" id="WP_135834236.1">
    <property type="nucleotide sequence ID" value="NZ_SRPE01000002.1"/>
</dbReference>
<dbReference type="SUPFAM" id="SSF47413">
    <property type="entry name" value="lambda repressor-like DNA-binding domains"/>
    <property type="match status" value="1"/>
</dbReference>
<name>A0A4Z1BCJ1_9FLAO</name>
<dbReference type="Gene3D" id="1.10.260.40">
    <property type="entry name" value="lambda repressor-like DNA-binding domains"/>
    <property type="match status" value="1"/>
</dbReference>
<keyword evidence="3" id="KW-1185">Reference proteome</keyword>
<organism evidence="2 3">
    <name type="scientific">Empedobacter tilapiae</name>
    <dbReference type="NCBI Taxonomy" id="2491114"/>
    <lineage>
        <taxon>Bacteria</taxon>
        <taxon>Pseudomonadati</taxon>
        <taxon>Bacteroidota</taxon>
        <taxon>Flavobacteriia</taxon>
        <taxon>Flavobacteriales</taxon>
        <taxon>Weeksellaceae</taxon>
        <taxon>Empedobacter</taxon>
    </lineage>
</organism>
<protein>
    <recommendedName>
        <fullName evidence="1">HTH cro/C1-type domain-containing protein</fullName>
    </recommendedName>
</protein>
<proteinExistence type="predicted"/>
<dbReference type="EMBL" id="SRPE01000002">
    <property type="protein sequence ID" value="TGN29503.1"/>
    <property type="molecule type" value="Genomic_DNA"/>
</dbReference>
<feature type="domain" description="HTH cro/C1-type" evidence="1">
    <location>
        <begin position="23"/>
        <end position="76"/>
    </location>
</feature>
<accession>A0A4Z1BCJ1</accession>
<evidence type="ECO:0000313" key="3">
    <source>
        <dbReference type="Proteomes" id="UP000297998"/>
    </source>
</evidence>
<dbReference type="AlphaFoldDB" id="A0A4Z1BCJ1"/>
<dbReference type="OrthoDB" id="760100at2"/>
<comment type="caution">
    <text evidence="2">The sequence shown here is derived from an EMBL/GenBank/DDBJ whole genome shotgun (WGS) entry which is preliminary data.</text>
</comment>
<reference evidence="2 3" key="1">
    <citation type="submission" date="2019-03" db="EMBL/GenBank/DDBJ databases">
        <title>Empedobacter tilapiae sp. nov., isolated from an intestine of Nile tilapia Oreochromis niloticus.</title>
        <authorList>
            <person name="Kim Y.-O."/>
            <person name="Yoon J.-H."/>
        </authorList>
    </citation>
    <scope>NUCLEOTIDE SEQUENCE [LARGE SCALE GENOMIC DNA]</scope>
    <source>
        <strain evidence="2 3">MRS2</strain>
    </source>
</reference>
<sequence length="171" mass="19576">MSSNNRKDRLVSPAYREKLGKSLLNKRIELNYTRKDISILTSITENTINSIEKGITTNIDYYVEYAKAVQYPLETLLDFKIPLKPLNELPKDRIESLKLTSKIREHIVNTNFLNKGKTVAEIKEELVRLKLVPKDITSVAIAGVMRNLKNDELVSSEETTGRKAIYIKPKN</sequence>